<dbReference type="Gene3D" id="1.25.40.10">
    <property type="entry name" value="Tetratricopeptide repeat domain"/>
    <property type="match status" value="1"/>
</dbReference>
<proteinExistence type="predicted"/>
<organism evidence="3 4">
    <name type="scientific">Stagnimonas aquatica</name>
    <dbReference type="NCBI Taxonomy" id="2689987"/>
    <lineage>
        <taxon>Bacteria</taxon>
        <taxon>Pseudomonadati</taxon>
        <taxon>Pseudomonadota</taxon>
        <taxon>Gammaproteobacteria</taxon>
        <taxon>Nevskiales</taxon>
        <taxon>Nevskiaceae</taxon>
        <taxon>Stagnimonas</taxon>
    </lineage>
</organism>
<evidence type="ECO:0000313" key="4">
    <source>
        <dbReference type="Proteomes" id="UP000282106"/>
    </source>
</evidence>
<feature type="coiled-coil region" evidence="1">
    <location>
        <begin position="524"/>
        <end position="551"/>
    </location>
</feature>
<comment type="caution">
    <text evidence="3">The sequence shown here is derived from an EMBL/GenBank/DDBJ whole genome shotgun (WGS) entry which is preliminary data.</text>
</comment>
<sequence length="757" mass="85515">MRLRLTVLSRPSWLLAALLWTQVVLAAEPPQPTAEAIALDEAIQGLKDETLELNRELQQLEDNYAYPPHSALSVYVGSVAPSSFLSDIAVSIDDGPFTRYAYTEREARALFDKGLHRVLRANLEPGPHRIRVEMNGRSFKDAAAPPFSERAEGVFEKGEREAEIEISFGRGGKVQALRNYKPGSKDDPRVRAADFLNGDERHFSAAMTLLQLRQEQEGQKLPADYQWRLAESYLAFGMRGRAEALYRDLAVTTTDHLALGRARLRLAEFLYERGFLQESATSLLRMREKLPEPLQLPWQDLLSRALMSQGRYSDALEVLTEMKNGDKQSPYTRYNLGVAMINDGRVADGETLLDRIGRLPPTDTENLALRDKANLTLGFHFLRKQQGGTAKPLFSRVRITGPYSNRALLGLGWAELAPQGEKQKKTDIADPEPEDNPLRGLATLGILINPARLGDYDVYKRAGLRSFKLEKVKKEDEEALRKALVPWAELINRDPMDPAVQEGMLAIPFALERIGAHIQAQQFYEKSVELLEESRRRIDSASQQIRQARMVETIVRRDIDSEAGWNWRLRDLPDAPETFYLQSIIAENRYQEALKNYRDVRFLARNLDGVKARIAAVEALSQSRPEAAVSPVELIERARSVRKQDKPQIKLKLRMDVLLTAPYTPPSLPGSLPPLQLRLASAPSRFNGVRERSEQLRLRLSALRSLIDDAANEQSEVLKDIALKELAGQKKTVEKYLVESRFALARIYEDRLKGDAP</sequence>
<protein>
    <submittedName>
        <fullName evidence="3">Tetratricopeptide repeat protein</fullName>
    </submittedName>
</protein>
<keyword evidence="2" id="KW-0732">Signal</keyword>
<dbReference type="InterPro" id="IPR011990">
    <property type="entry name" value="TPR-like_helical_dom_sf"/>
</dbReference>
<feature type="signal peptide" evidence="2">
    <location>
        <begin position="1"/>
        <end position="26"/>
    </location>
</feature>
<reference evidence="3 4" key="1">
    <citation type="submission" date="2018-10" db="EMBL/GenBank/DDBJ databases">
        <authorList>
            <person name="Chen W.-M."/>
        </authorList>
    </citation>
    <scope>NUCLEOTIDE SEQUENCE [LARGE SCALE GENOMIC DNA]</scope>
    <source>
        <strain evidence="3 4">THS-13</strain>
    </source>
</reference>
<evidence type="ECO:0000313" key="3">
    <source>
        <dbReference type="EMBL" id="ROH91162.1"/>
    </source>
</evidence>
<dbReference type="SUPFAM" id="SSF48452">
    <property type="entry name" value="TPR-like"/>
    <property type="match status" value="1"/>
</dbReference>
<dbReference type="EMBL" id="RJVO01000003">
    <property type="protein sequence ID" value="ROH91162.1"/>
    <property type="molecule type" value="Genomic_DNA"/>
</dbReference>
<dbReference type="Pfam" id="PF14559">
    <property type="entry name" value="TPR_19"/>
    <property type="match status" value="1"/>
</dbReference>
<dbReference type="InParanoid" id="A0A3N0VEQ8"/>
<dbReference type="AlphaFoldDB" id="A0A3N0VEQ8"/>
<accession>A0A3N0VEQ8</accession>
<gene>
    <name evidence="3" type="ORF">ED208_09405</name>
</gene>
<name>A0A3N0VEQ8_9GAMM</name>
<evidence type="ECO:0000256" key="2">
    <source>
        <dbReference type="SAM" id="SignalP"/>
    </source>
</evidence>
<dbReference type="Proteomes" id="UP000282106">
    <property type="component" value="Unassembled WGS sequence"/>
</dbReference>
<evidence type="ECO:0000256" key="1">
    <source>
        <dbReference type="SAM" id="Coils"/>
    </source>
</evidence>
<keyword evidence="4" id="KW-1185">Reference proteome</keyword>
<feature type="chain" id="PRO_5018024651" evidence="2">
    <location>
        <begin position="27"/>
        <end position="757"/>
    </location>
</feature>
<keyword evidence="1" id="KW-0175">Coiled coil</keyword>